<evidence type="ECO:0008006" key="3">
    <source>
        <dbReference type="Google" id="ProtNLM"/>
    </source>
</evidence>
<comment type="caution">
    <text evidence="1">The sequence shown here is derived from an EMBL/GenBank/DDBJ whole genome shotgun (WGS) entry which is preliminary data.</text>
</comment>
<dbReference type="PROSITE" id="PS51257">
    <property type="entry name" value="PROKAR_LIPOPROTEIN"/>
    <property type="match status" value="1"/>
</dbReference>
<evidence type="ECO:0000313" key="2">
    <source>
        <dbReference type="Proteomes" id="UP000215377"/>
    </source>
</evidence>
<proteinExistence type="predicted"/>
<dbReference type="Proteomes" id="UP000215377">
    <property type="component" value="Unassembled WGS sequence"/>
</dbReference>
<name>A0A225NIE7_9RHOB</name>
<dbReference type="EMBL" id="AQQR01000004">
    <property type="protein sequence ID" value="OWU73586.1"/>
    <property type="molecule type" value="Genomic_DNA"/>
</dbReference>
<keyword evidence="2" id="KW-1185">Reference proteome</keyword>
<dbReference type="OrthoDB" id="7871094at2"/>
<sequence length="62" mass="6439">MKTVYFAVAAMGITLAACSQPEPEPVYVQPTYDKFGTPSCSVGYDLATLESGALVCAPLPPA</sequence>
<evidence type="ECO:0000313" key="1">
    <source>
        <dbReference type="EMBL" id="OWU73586.1"/>
    </source>
</evidence>
<gene>
    <name evidence="1" type="ORF">ATO3_13120</name>
</gene>
<organism evidence="1 2">
    <name type="scientific">Marinibacterium profundimaris</name>
    <dbReference type="NCBI Taxonomy" id="1679460"/>
    <lineage>
        <taxon>Bacteria</taxon>
        <taxon>Pseudomonadati</taxon>
        <taxon>Pseudomonadota</taxon>
        <taxon>Alphaproteobacteria</taxon>
        <taxon>Rhodobacterales</taxon>
        <taxon>Paracoccaceae</taxon>
        <taxon>Marinibacterium</taxon>
    </lineage>
</organism>
<reference evidence="1 2" key="1">
    <citation type="submission" date="2013-04" db="EMBL/GenBank/DDBJ databases">
        <title>Oceanicola sp. 22II1-22F33 Genome Sequencing.</title>
        <authorList>
            <person name="Lai Q."/>
            <person name="Li G."/>
            <person name="Shao Z."/>
        </authorList>
    </citation>
    <scope>NUCLEOTIDE SEQUENCE [LARGE SCALE GENOMIC DNA]</scope>
    <source>
        <strain evidence="1 2">22II1-22F33</strain>
    </source>
</reference>
<dbReference type="AlphaFoldDB" id="A0A225NIE7"/>
<accession>A0A225NIE7</accession>
<protein>
    <recommendedName>
        <fullName evidence="3">Lipoprotein</fullName>
    </recommendedName>
</protein>
<dbReference type="RefSeq" id="WP_088650311.1">
    <property type="nucleotide sequence ID" value="NZ_AQQR01000004.1"/>
</dbReference>